<organism evidence="1 2">
    <name type="scientific">Mycolicibacterium mageritense</name>
    <name type="common">Mycobacterium mageritense</name>
    <dbReference type="NCBI Taxonomy" id="53462"/>
    <lineage>
        <taxon>Bacteria</taxon>
        <taxon>Bacillati</taxon>
        <taxon>Actinomycetota</taxon>
        <taxon>Actinomycetes</taxon>
        <taxon>Mycobacteriales</taxon>
        <taxon>Mycobacteriaceae</taxon>
        <taxon>Mycolicibacterium</taxon>
    </lineage>
</organism>
<evidence type="ECO:0000313" key="1">
    <source>
        <dbReference type="EMBL" id="BBX38030.1"/>
    </source>
</evidence>
<keyword evidence="2" id="KW-1185">Reference proteome</keyword>
<gene>
    <name evidence="1" type="ORF">MMAGJ_73120</name>
</gene>
<accession>A0ABM7I547</accession>
<name>A0ABM7I547_MYCME</name>
<evidence type="ECO:0008006" key="3">
    <source>
        <dbReference type="Google" id="ProtNLM"/>
    </source>
</evidence>
<sequence length="82" mass="9215">MGITRHPVRIRLSTRIAGPDDHITVPGMTLWTVEYTVTERGRETSFVTDHVAEAAARRMVRNLLAELAPGLDPEDAFTDRTR</sequence>
<reference evidence="1 2" key="1">
    <citation type="journal article" date="2019" name="Emerg. Microbes Infect.">
        <title>Comprehensive subspecies identification of 175 nontuberculous mycobacteria species based on 7547 genomic profiles.</title>
        <authorList>
            <person name="Matsumoto Y."/>
            <person name="Kinjo T."/>
            <person name="Motooka D."/>
            <person name="Nabeya D."/>
            <person name="Jung N."/>
            <person name="Uechi K."/>
            <person name="Horii T."/>
            <person name="Iida T."/>
            <person name="Fujita J."/>
            <person name="Nakamura S."/>
        </authorList>
    </citation>
    <scope>NUCLEOTIDE SEQUENCE [LARGE SCALE GENOMIC DNA]</scope>
    <source>
        <strain evidence="1 2">JCM 12375</strain>
    </source>
</reference>
<dbReference type="EMBL" id="AP022567">
    <property type="protein sequence ID" value="BBX38030.1"/>
    <property type="molecule type" value="Genomic_DNA"/>
</dbReference>
<evidence type="ECO:0000313" key="2">
    <source>
        <dbReference type="Proteomes" id="UP000465622"/>
    </source>
</evidence>
<dbReference type="Proteomes" id="UP000465622">
    <property type="component" value="Chromosome"/>
</dbReference>
<proteinExistence type="predicted"/>
<protein>
    <recommendedName>
        <fullName evidence="3">SRPBCC family protein</fullName>
    </recommendedName>
</protein>
<dbReference type="RefSeq" id="WP_036438892.1">
    <property type="nucleotide sequence ID" value="NZ_AP022567.1"/>
</dbReference>